<feature type="compositionally biased region" description="Polar residues" evidence="1">
    <location>
        <begin position="1"/>
        <end position="15"/>
    </location>
</feature>
<sequence>MRSPSSFSHQHNPSPHSADGSVLYTHTHAHISNRHKIHQDGWHSVLGPWNGTTITPKTANERDEASQESDTAILTAPETEDINGVDEINQANQANHTAIPIAARNRPKNARSTFKIICKYQKCSGNRGPHTCAPGRFTCEAPNCSWLGTFKTRQALNRHYLAKHLSDQVDCPVEGCPRVGARGIKREDNLAAHILNKHGIPSSRPPIGN</sequence>
<proteinExistence type="predicted"/>
<evidence type="ECO:0000313" key="3">
    <source>
        <dbReference type="Proteomes" id="UP000276215"/>
    </source>
</evidence>
<evidence type="ECO:0000313" key="2">
    <source>
        <dbReference type="EMBL" id="RPA96744.1"/>
    </source>
</evidence>
<organism evidence="2 3">
    <name type="scientific">Choiromyces venosus 120613-1</name>
    <dbReference type="NCBI Taxonomy" id="1336337"/>
    <lineage>
        <taxon>Eukaryota</taxon>
        <taxon>Fungi</taxon>
        <taxon>Dikarya</taxon>
        <taxon>Ascomycota</taxon>
        <taxon>Pezizomycotina</taxon>
        <taxon>Pezizomycetes</taxon>
        <taxon>Pezizales</taxon>
        <taxon>Tuberaceae</taxon>
        <taxon>Choiromyces</taxon>
    </lineage>
</organism>
<feature type="region of interest" description="Disordered" evidence="1">
    <location>
        <begin position="1"/>
        <end position="21"/>
    </location>
</feature>
<feature type="region of interest" description="Disordered" evidence="1">
    <location>
        <begin position="42"/>
        <end position="74"/>
    </location>
</feature>
<reference evidence="2 3" key="1">
    <citation type="journal article" date="2018" name="Nat. Ecol. Evol.">
        <title>Pezizomycetes genomes reveal the molecular basis of ectomycorrhizal truffle lifestyle.</title>
        <authorList>
            <person name="Murat C."/>
            <person name="Payen T."/>
            <person name="Noel B."/>
            <person name="Kuo A."/>
            <person name="Morin E."/>
            <person name="Chen J."/>
            <person name="Kohler A."/>
            <person name="Krizsan K."/>
            <person name="Balestrini R."/>
            <person name="Da Silva C."/>
            <person name="Montanini B."/>
            <person name="Hainaut M."/>
            <person name="Levati E."/>
            <person name="Barry K.W."/>
            <person name="Belfiori B."/>
            <person name="Cichocki N."/>
            <person name="Clum A."/>
            <person name="Dockter R.B."/>
            <person name="Fauchery L."/>
            <person name="Guy J."/>
            <person name="Iotti M."/>
            <person name="Le Tacon F."/>
            <person name="Lindquist E.A."/>
            <person name="Lipzen A."/>
            <person name="Malagnac F."/>
            <person name="Mello A."/>
            <person name="Molinier V."/>
            <person name="Miyauchi S."/>
            <person name="Poulain J."/>
            <person name="Riccioni C."/>
            <person name="Rubini A."/>
            <person name="Sitrit Y."/>
            <person name="Splivallo R."/>
            <person name="Traeger S."/>
            <person name="Wang M."/>
            <person name="Zifcakova L."/>
            <person name="Wipf D."/>
            <person name="Zambonelli A."/>
            <person name="Paolocci F."/>
            <person name="Nowrousian M."/>
            <person name="Ottonello S."/>
            <person name="Baldrian P."/>
            <person name="Spatafora J.W."/>
            <person name="Henrissat B."/>
            <person name="Nagy L.G."/>
            <person name="Aury J.M."/>
            <person name="Wincker P."/>
            <person name="Grigoriev I.V."/>
            <person name="Bonfante P."/>
            <person name="Martin F.M."/>
        </authorList>
    </citation>
    <scope>NUCLEOTIDE SEQUENCE [LARGE SCALE GENOMIC DNA]</scope>
    <source>
        <strain evidence="2 3">120613-1</strain>
    </source>
</reference>
<accession>A0A3N4JSK5</accession>
<evidence type="ECO:0008006" key="4">
    <source>
        <dbReference type="Google" id="ProtNLM"/>
    </source>
</evidence>
<name>A0A3N4JSK5_9PEZI</name>
<dbReference type="Proteomes" id="UP000276215">
    <property type="component" value="Unassembled WGS sequence"/>
</dbReference>
<keyword evidence="3" id="KW-1185">Reference proteome</keyword>
<dbReference type="EMBL" id="ML120411">
    <property type="protein sequence ID" value="RPA96744.1"/>
    <property type="molecule type" value="Genomic_DNA"/>
</dbReference>
<evidence type="ECO:0000256" key="1">
    <source>
        <dbReference type="SAM" id="MobiDB-lite"/>
    </source>
</evidence>
<dbReference type="AlphaFoldDB" id="A0A3N4JSK5"/>
<gene>
    <name evidence="2" type="ORF">L873DRAFT_1791361</name>
</gene>
<dbReference type="OrthoDB" id="2687452at2759"/>
<protein>
    <recommendedName>
        <fullName evidence="4">C2H2-type domain-containing protein</fullName>
    </recommendedName>
</protein>